<dbReference type="AlphaFoldDB" id="A0AB38GF61"/>
<dbReference type="EMBL" id="LS483515">
    <property type="protein sequence ID" value="SRX72109.1"/>
    <property type="molecule type" value="Genomic_DNA"/>
</dbReference>
<evidence type="ECO:0000313" key="2">
    <source>
        <dbReference type="Proteomes" id="UP000290347"/>
    </source>
</evidence>
<dbReference type="RefSeq" id="WP_020863030.1">
    <property type="nucleotide sequence ID" value="NZ_CP012387.1"/>
</dbReference>
<name>A0AB38GF61_MYCMC</name>
<dbReference type="Proteomes" id="UP000290347">
    <property type="component" value="Chromosome"/>
</dbReference>
<protein>
    <submittedName>
        <fullName evidence="1">Lipoprotein</fullName>
    </submittedName>
</protein>
<dbReference type="PROSITE" id="PS51257">
    <property type="entry name" value="PROKAR_LIPOPROTEIN"/>
    <property type="match status" value="1"/>
</dbReference>
<dbReference type="NCBIfam" id="NF038029">
    <property type="entry name" value="LP_plasma"/>
    <property type="match status" value="1"/>
</dbReference>
<evidence type="ECO:0000313" key="1">
    <source>
        <dbReference type="EMBL" id="SRX72109.1"/>
    </source>
</evidence>
<dbReference type="InterPro" id="IPR054816">
    <property type="entry name" value="Lipoprotein_mollicutes-type_CS"/>
</dbReference>
<proteinExistence type="predicted"/>
<sequence>MKKLLTILGSTTLLVIPTISVLSCKTINAISTAEEYTPESIKDQVVKYLQKAKYKDNECV</sequence>
<organism evidence="1 2">
    <name type="scientific">Mycoplasma mycoides subsp. capri</name>
    <dbReference type="NCBI Taxonomy" id="40477"/>
    <lineage>
        <taxon>Bacteria</taxon>
        <taxon>Bacillati</taxon>
        <taxon>Mycoplasmatota</taxon>
        <taxon>Mollicutes</taxon>
        <taxon>Mycoplasmataceae</taxon>
        <taxon>Mycoplasma</taxon>
    </lineage>
</organism>
<keyword evidence="1" id="KW-0449">Lipoprotein</keyword>
<gene>
    <name evidence="1" type="ORF">MMC68T_00848</name>
</gene>
<accession>A0AB38GF61</accession>
<reference evidence="1 2" key="1">
    <citation type="submission" date="2018-05" db="EMBL/GenBank/DDBJ databases">
        <authorList>
            <person name="Falquet L."/>
            <person name="Falquet L."/>
        </authorList>
    </citation>
    <scope>NUCLEOTIDE SEQUENCE [LARGE SCALE GENOMIC DNA]</scope>
    <source>
        <strain evidence="1 2">GM12</strain>
    </source>
</reference>